<dbReference type="GO" id="GO:0036307">
    <property type="term" value="F:23S rRNA (adenine(2030)-N(6))-methyltransferase activity"/>
    <property type="evidence" value="ECO:0007669"/>
    <property type="project" value="UniProtKB-EC"/>
</dbReference>
<dbReference type="PANTHER" id="PTHR37426:SF1">
    <property type="entry name" value="RIBOSOMAL RNA LARGE SUBUNIT METHYLTRANSFERASE J"/>
    <property type="match status" value="1"/>
</dbReference>
<dbReference type="Gene3D" id="3.40.50.150">
    <property type="entry name" value="Vaccinia Virus protein VP39"/>
    <property type="match status" value="1"/>
</dbReference>
<reference evidence="1" key="1">
    <citation type="submission" date="2016-10" db="EMBL/GenBank/DDBJ databases">
        <title>Sequence of Gallionella enrichment culture.</title>
        <authorList>
            <person name="Poehlein A."/>
            <person name="Muehling M."/>
            <person name="Daniel R."/>
        </authorList>
    </citation>
    <scope>NUCLEOTIDE SEQUENCE</scope>
</reference>
<dbReference type="GO" id="GO:0070475">
    <property type="term" value="P:rRNA base methylation"/>
    <property type="evidence" value="ECO:0007669"/>
    <property type="project" value="InterPro"/>
</dbReference>
<dbReference type="GO" id="GO:0005829">
    <property type="term" value="C:cytosol"/>
    <property type="evidence" value="ECO:0007669"/>
    <property type="project" value="TreeGrafter"/>
</dbReference>
<dbReference type="InterPro" id="IPR029063">
    <property type="entry name" value="SAM-dependent_MTases_sf"/>
</dbReference>
<dbReference type="PANTHER" id="PTHR37426">
    <property type="entry name" value="RIBOSOMAL RNA LARGE SUBUNIT METHYLTRANSFERASE J"/>
    <property type="match status" value="1"/>
</dbReference>
<keyword evidence="1" id="KW-0808">Transferase</keyword>
<comment type="caution">
    <text evidence="1">The sequence shown here is derived from an EMBL/GenBank/DDBJ whole genome shotgun (WGS) entry which is preliminary data.</text>
</comment>
<keyword evidence="1" id="KW-0489">Methyltransferase</keyword>
<evidence type="ECO:0000313" key="1">
    <source>
        <dbReference type="EMBL" id="OIQ96562.1"/>
    </source>
</evidence>
<dbReference type="InterPro" id="IPR007473">
    <property type="entry name" value="RlmJ"/>
</dbReference>
<dbReference type="SUPFAM" id="SSF53335">
    <property type="entry name" value="S-adenosyl-L-methionine-dependent methyltransferases"/>
    <property type="match status" value="1"/>
</dbReference>
<organism evidence="1">
    <name type="scientific">mine drainage metagenome</name>
    <dbReference type="NCBI Taxonomy" id="410659"/>
    <lineage>
        <taxon>unclassified sequences</taxon>
        <taxon>metagenomes</taxon>
        <taxon>ecological metagenomes</taxon>
    </lineage>
</organism>
<dbReference type="Pfam" id="PF04378">
    <property type="entry name" value="RsmJ"/>
    <property type="match status" value="1"/>
</dbReference>
<dbReference type="EC" id="2.1.1.266" evidence="1"/>
<sequence>MNYRHAYHAGNFADVVKHALLTLVLAHLKRKDAPFCMIDTHAGIGRYDLAGVEAGKTGEWKDGIGRLMAGGPWPEALGDYQAAVRAVNPGWPALSAYPGSPRIARFLLRPQDRLALVELHPEDAHTLKREFYRDAQVGVHRQDAYQALKALLPPRERRGLVLIDPPFEVKDEFRRVVKGLAEALRRWPTGIYGVWYPIKDPEAVERFLGEAAGLGRPCFTAELFRYPPDDPARLNGTGLLLLNPPWQLDEGLAALLPVLHDRLGGSGGTRLRWLVEAA</sequence>
<proteinExistence type="inferred from homology"/>
<dbReference type="EMBL" id="MLJW01000146">
    <property type="protein sequence ID" value="OIQ96562.1"/>
    <property type="molecule type" value="Genomic_DNA"/>
</dbReference>
<dbReference type="HAMAP" id="MF_00934">
    <property type="entry name" value="23SrRNA_methyltr_J"/>
    <property type="match status" value="1"/>
</dbReference>
<accession>A0A1J5RM19</accession>
<name>A0A1J5RM19_9ZZZZ</name>
<gene>
    <name evidence="1" type="primary">rlmJ_2</name>
    <name evidence="1" type="ORF">GALL_213880</name>
</gene>
<protein>
    <submittedName>
        <fullName evidence="1">Ribosomal RNA large subunit methyltransferase J</fullName>
        <ecNumber evidence="1">2.1.1.266</ecNumber>
    </submittedName>
</protein>
<dbReference type="AlphaFoldDB" id="A0A1J5RM19"/>